<name>A0A4Y6RK78_9BURK</name>
<dbReference type="EMBL" id="CP041185">
    <property type="protein sequence ID" value="QDG72685.1"/>
    <property type="molecule type" value="Genomic_DNA"/>
</dbReference>
<feature type="chain" id="PRO_5021289464" description="DUF4189 domain-containing protein" evidence="1">
    <location>
        <begin position="30"/>
        <end position="141"/>
    </location>
</feature>
<organism evidence="2 3">
    <name type="scientific">Janthinobacterium tructae</name>
    <dbReference type="NCBI Taxonomy" id="2590869"/>
    <lineage>
        <taxon>Bacteria</taxon>
        <taxon>Pseudomonadati</taxon>
        <taxon>Pseudomonadota</taxon>
        <taxon>Betaproteobacteria</taxon>
        <taxon>Burkholderiales</taxon>
        <taxon>Oxalobacteraceae</taxon>
        <taxon>Janthinobacterium</taxon>
    </lineage>
</organism>
<keyword evidence="3" id="KW-1185">Reference proteome</keyword>
<evidence type="ECO:0000313" key="2">
    <source>
        <dbReference type="EMBL" id="QDG72685.1"/>
    </source>
</evidence>
<proteinExistence type="predicted"/>
<protein>
    <recommendedName>
        <fullName evidence="4">DUF4189 domain-containing protein</fullName>
    </recommendedName>
</protein>
<evidence type="ECO:0008006" key="4">
    <source>
        <dbReference type="Google" id="ProtNLM"/>
    </source>
</evidence>
<sequence length="141" mass="14241">MQTPTYSVLRAACAAILLLVTSACGSAPAQDAPPAPGNASLLAQIQAEVGAAACDSTQQCQTIAIGAKACGGPERYLAWSSKDYDGKKLKALTQAQAEASRKQQQADGMMSTCSIVTDPGATCEAGRCVLQKSGLGGSSAM</sequence>
<keyword evidence="1" id="KW-0732">Signal</keyword>
<dbReference type="RefSeq" id="WP_141171622.1">
    <property type="nucleotide sequence ID" value="NZ_CP041185.1"/>
</dbReference>
<gene>
    <name evidence="2" type="ORF">FJQ89_21355</name>
</gene>
<dbReference type="Proteomes" id="UP000316665">
    <property type="component" value="Chromosome"/>
</dbReference>
<feature type="signal peptide" evidence="1">
    <location>
        <begin position="1"/>
        <end position="29"/>
    </location>
</feature>
<dbReference type="OrthoDB" id="8703681at2"/>
<evidence type="ECO:0000256" key="1">
    <source>
        <dbReference type="SAM" id="SignalP"/>
    </source>
</evidence>
<dbReference type="AlphaFoldDB" id="A0A4Y6RK78"/>
<dbReference type="KEGG" id="jas:FJQ89_21355"/>
<accession>A0A4Y6RK78</accession>
<reference evidence="2 3" key="1">
    <citation type="submission" date="2019-06" db="EMBL/GenBank/DDBJ databases">
        <title>Complete genome sequence of Janthinobacterium sp. SNU WT3 isolated from diseased rainbow trout.</title>
        <authorList>
            <person name="Oh W.T."/>
            <person name="Park S.C."/>
        </authorList>
    </citation>
    <scope>NUCLEOTIDE SEQUENCE [LARGE SCALE GENOMIC DNA]</scope>
    <source>
        <strain evidence="2 3">SNU WT3</strain>
    </source>
</reference>
<evidence type="ECO:0000313" key="3">
    <source>
        <dbReference type="Proteomes" id="UP000316665"/>
    </source>
</evidence>